<comment type="caution">
    <text evidence="1">The sequence shown here is derived from an EMBL/GenBank/DDBJ whole genome shotgun (WGS) entry which is preliminary data.</text>
</comment>
<name>A0ABR2VTK3_9FUNG</name>
<sequence length="282" mass="33316">MDDRPRKQPKLAPRQKQIYENYQVFSKEGVLLFRCNQKRLEWYHSRGLAQYIDDKSIRLNFETKGTGRAGDEFYLEDQENICVVCGGINKLSLHHVVPDMYRRHMPECIKSRSSFDLLPLCLNCHDEYEKFAMQYKKSLVKKYLAPLEGTGWTLYPENRPVSRAAAALIKSRDKIPPSRILELEGIVMAWWNQTHENTNLITDSILDLAAQLVDREKSEQYKEHGKIVVDQLMECSSVTNECRERWPDLEVFIMSWRQHFLQHARPRYLSDNWSVEQSIYNR</sequence>
<evidence type="ECO:0008006" key="3">
    <source>
        <dbReference type="Google" id="ProtNLM"/>
    </source>
</evidence>
<proteinExistence type="predicted"/>
<gene>
    <name evidence="1" type="ORF">K7432_011715</name>
</gene>
<accession>A0ABR2VTK3</accession>
<protein>
    <recommendedName>
        <fullName evidence="3">HNH domain-containing protein</fullName>
    </recommendedName>
</protein>
<evidence type="ECO:0000313" key="2">
    <source>
        <dbReference type="Proteomes" id="UP001479436"/>
    </source>
</evidence>
<keyword evidence="2" id="KW-1185">Reference proteome</keyword>
<organism evidence="1 2">
    <name type="scientific">Basidiobolus ranarum</name>
    <dbReference type="NCBI Taxonomy" id="34480"/>
    <lineage>
        <taxon>Eukaryota</taxon>
        <taxon>Fungi</taxon>
        <taxon>Fungi incertae sedis</taxon>
        <taxon>Zoopagomycota</taxon>
        <taxon>Entomophthoromycotina</taxon>
        <taxon>Basidiobolomycetes</taxon>
        <taxon>Basidiobolales</taxon>
        <taxon>Basidiobolaceae</taxon>
        <taxon>Basidiobolus</taxon>
    </lineage>
</organism>
<dbReference type="Proteomes" id="UP001479436">
    <property type="component" value="Unassembled WGS sequence"/>
</dbReference>
<dbReference type="EMBL" id="JASJQH010007814">
    <property type="protein sequence ID" value="KAK9701436.1"/>
    <property type="molecule type" value="Genomic_DNA"/>
</dbReference>
<reference evidence="1 2" key="1">
    <citation type="submission" date="2023-04" db="EMBL/GenBank/DDBJ databases">
        <title>Genome of Basidiobolus ranarum AG-B5.</title>
        <authorList>
            <person name="Stajich J.E."/>
            <person name="Carter-House D."/>
            <person name="Gryganskyi A."/>
        </authorList>
    </citation>
    <scope>NUCLEOTIDE SEQUENCE [LARGE SCALE GENOMIC DNA]</scope>
    <source>
        <strain evidence="1 2">AG-B5</strain>
    </source>
</reference>
<evidence type="ECO:0000313" key="1">
    <source>
        <dbReference type="EMBL" id="KAK9701436.1"/>
    </source>
</evidence>